<feature type="non-terminal residue" evidence="2">
    <location>
        <position position="147"/>
    </location>
</feature>
<feature type="transmembrane region" description="Helical" evidence="1">
    <location>
        <begin position="16"/>
        <end position="34"/>
    </location>
</feature>
<name>X0UXN9_9ZZZZ</name>
<keyword evidence="1" id="KW-0812">Transmembrane</keyword>
<organism evidence="2">
    <name type="scientific">marine sediment metagenome</name>
    <dbReference type="NCBI Taxonomy" id="412755"/>
    <lineage>
        <taxon>unclassified sequences</taxon>
        <taxon>metagenomes</taxon>
        <taxon>ecological metagenomes</taxon>
    </lineage>
</organism>
<proteinExistence type="predicted"/>
<sequence length="147" mass="16922">MLLTLADPFISDVSDLAYGILLATFLCWAWRRHYRKSAALVRRWADLNGFTIIDLRYLWLRHGPFFFVWAHQAVFRVTVTDRKGRARRGWIRTGEWLSDRPLVRWDDEVGPVHMSWAIPLTCFIGGLLLVIVGVFHDVLGPGNASLS</sequence>
<comment type="caution">
    <text evidence="2">The sequence shown here is derived from an EMBL/GenBank/DDBJ whole genome shotgun (WGS) entry which is preliminary data.</text>
</comment>
<evidence type="ECO:0000313" key="2">
    <source>
        <dbReference type="EMBL" id="GAG10614.1"/>
    </source>
</evidence>
<dbReference type="EMBL" id="BARS01023358">
    <property type="protein sequence ID" value="GAG10614.1"/>
    <property type="molecule type" value="Genomic_DNA"/>
</dbReference>
<evidence type="ECO:0000256" key="1">
    <source>
        <dbReference type="SAM" id="Phobius"/>
    </source>
</evidence>
<dbReference type="AlphaFoldDB" id="X0UXN9"/>
<accession>X0UXN9</accession>
<feature type="transmembrane region" description="Helical" evidence="1">
    <location>
        <begin position="114"/>
        <end position="135"/>
    </location>
</feature>
<keyword evidence="1" id="KW-0472">Membrane</keyword>
<protein>
    <submittedName>
        <fullName evidence="2">Uncharacterized protein</fullName>
    </submittedName>
</protein>
<reference evidence="2" key="1">
    <citation type="journal article" date="2014" name="Front. Microbiol.">
        <title>High frequency of phylogenetically diverse reductive dehalogenase-homologous genes in deep subseafloor sedimentary metagenomes.</title>
        <authorList>
            <person name="Kawai M."/>
            <person name="Futagami T."/>
            <person name="Toyoda A."/>
            <person name="Takaki Y."/>
            <person name="Nishi S."/>
            <person name="Hori S."/>
            <person name="Arai W."/>
            <person name="Tsubouchi T."/>
            <person name="Morono Y."/>
            <person name="Uchiyama I."/>
            <person name="Ito T."/>
            <person name="Fujiyama A."/>
            <person name="Inagaki F."/>
            <person name="Takami H."/>
        </authorList>
    </citation>
    <scope>NUCLEOTIDE SEQUENCE</scope>
    <source>
        <strain evidence="2">Expedition CK06-06</strain>
    </source>
</reference>
<gene>
    <name evidence="2" type="ORF">S01H1_37196</name>
</gene>
<keyword evidence="1" id="KW-1133">Transmembrane helix</keyword>